<dbReference type="Gene3D" id="1.25.40.10">
    <property type="entry name" value="Tetratricopeptide repeat domain"/>
    <property type="match status" value="1"/>
</dbReference>
<dbReference type="Proteomes" id="UP000285523">
    <property type="component" value="Unassembled WGS sequence"/>
</dbReference>
<dbReference type="EMBL" id="QYYD01000030">
    <property type="protein sequence ID" value="RJF68340.1"/>
    <property type="molecule type" value="Genomic_DNA"/>
</dbReference>
<keyword evidence="1" id="KW-0732">Signal</keyword>
<accession>A0A418UYM7</accession>
<dbReference type="InterPro" id="IPR011990">
    <property type="entry name" value="TPR-like_helical_dom_sf"/>
</dbReference>
<evidence type="ECO:0000313" key="3">
    <source>
        <dbReference type="Proteomes" id="UP000285523"/>
    </source>
</evidence>
<evidence type="ECO:0000313" key="2">
    <source>
        <dbReference type="EMBL" id="RJF68340.1"/>
    </source>
</evidence>
<name>A0A418UYM7_RHOPL</name>
<dbReference type="SUPFAM" id="SSF48452">
    <property type="entry name" value="TPR-like"/>
    <property type="match status" value="1"/>
</dbReference>
<proteinExistence type="predicted"/>
<organism evidence="2 3">
    <name type="scientific">Rhodopseudomonas palustris</name>
    <dbReference type="NCBI Taxonomy" id="1076"/>
    <lineage>
        <taxon>Bacteria</taxon>
        <taxon>Pseudomonadati</taxon>
        <taxon>Pseudomonadota</taxon>
        <taxon>Alphaproteobacteria</taxon>
        <taxon>Hyphomicrobiales</taxon>
        <taxon>Nitrobacteraceae</taxon>
        <taxon>Rhodopseudomonas</taxon>
    </lineage>
</organism>
<dbReference type="OrthoDB" id="7812878at2"/>
<evidence type="ECO:0000256" key="1">
    <source>
        <dbReference type="SAM" id="SignalP"/>
    </source>
</evidence>
<feature type="signal peptide" evidence="1">
    <location>
        <begin position="1"/>
        <end position="23"/>
    </location>
</feature>
<sequence length="444" mass="49058">MTLRATMLGLLAALGVAVSGASAQQSAAKPVPVSAVQPDYDALFAQMYQRPSDLDVSFKFAHEAVARGDYEAAIGALERMLFFNPDLPRVKLELGVLYFKLASYEIARGYLLDAIKGSNVPADIRAQVMAYLSEIDRRLAPYEYSVFMHSGIRYQTNANLGPNDLQVRALGQDAILDPRYGKKPDWNAFQSVAAAYAYKLNLRGDAIETTFLGLNSRQMTQSQFNLGFIEVTAGHRVGLGQDSSFKYYAIGDKVWLGDYSYFNALGGGLSARTQIGGLGLVEGYVETRHRRFSDSNYFPTAGDQTGDLLTAAILTDFRWGGLHWTTRAGFDSNKAVADYNSYKRYSIDVALPFEFVLPVFGAPRAFVFAPTAGFSQANYDAPNFIVDPTIARRDQEYRYGVIFDAQLVDNIGLRTQVTYTKIDSNLPNYRTDNLSASVGPTLRF</sequence>
<protein>
    <submittedName>
        <fullName evidence="2">Uncharacterized protein</fullName>
    </submittedName>
</protein>
<comment type="caution">
    <text evidence="2">The sequence shown here is derived from an EMBL/GenBank/DDBJ whole genome shotgun (WGS) entry which is preliminary data.</text>
</comment>
<reference evidence="2 3" key="1">
    <citation type="submission" date="2018-09" db="EMBL/GenBank/DDBJ databases">
        <title>Draft genome sequence of Rhodopseudomonas palustris 2.1.18.</title>
        <authorList>
            <person name="Robertson S.L."/>
            <person name="Meyer T.E."/>
            <person name="Kyndt J.A."/>
        </authorList>
    </citation>
    <scope>NUCLEOTIDE SEQUENCE [LARGE SCALE GENOMIC DNA]</scope>
    <source>
        <strain evidence="2 3">2.1.18</strain>
    </source>
</reference>
<feature type="chain" id="PRO_5019367455" evidence="1">
    <location>
        <begin position="24"/>
        <end position="444"/>
    </location>
</feature>
<gene>
    <name evidence="2" type="ORF">D4Q52_22705</name>
</gene>
<dbReference type="RefSeq" id="WP_119858845.1">
    <property type="nucleotide sequence ID" value="NZ_QYYD01000030.1"/>
</dbReference>
<dbReference type="AlphaFoldDB" id="A0A418UYM7"/>